<dbReference type="EMBL" id="LNIX01000039">
    <property type="protein sequence ID" value="OXA39302.1"/>
    <property type="molecule type" value="Genomic_DNA"/>
</dbReference>
<dbReference type="Proteomes" id="UP000198287">
    <property type="component" value="Unassembled WGS sequence"/>
</dbReference>
<sequence>MSLSTGFVVAEFWEEDPISVEYFPAKWLSEKVSVKAKTICRWPPKPTAKVREDCQTEPLSTWSIVQCRVLGYFGDVELAKSAVQLAENESDVENVSIGINKKRVPVPKKQWTSSDDEEDSIPCKRPSKKCQLTETPAVLFPPPRQHQLSIFNLLEIIQFKSTTIRRWCHYPPNQPSPTILTDLGTPSLPVTPKSGDKVDSAFQRLVLKHLAKLQTTQREILEQVADPRDKMDDNFGSKNEACHNFSSFPTFPLLTPESLCEFDDQLSLPTEQAEFVEYLSGIGGADLEKVVKGILKKIFAPDLRLRYSYTGKGDNKLCFNGTRRGMQRKKTVGTDVTEMDVRGIIMNWFRFAPKSQDKQANST</sequence>
<dbReference type="PANTHER" id="PTHR34153">
    <property type="entry name" value="SI:CH211-262H13.3-RELATED-RELATED"/>
    <property type="match status" value="1"/>
</dbReference>
<dbReference type="AlphaFoldDB" id="A0A226D134"/>
<proteinExistence type="predicted"/>
<reference evidence="1 2" key="1">
    <citation type="submission" date="2015-12" db="EMBL/GenBank/DDBJ databases">
        <title>The genome of Folsomia candida.</title>
        <authorList>
            <person name="Faddeeva A."/>
            <person name="Derks M.F."/>
            <person name="Anvar Y."/>
            <person name="Smit S."/>
            <person name="Van Straalen N."/>
            <person name="Roelofs D."/>
        </authorList>
    </citation>
    <scope>NUCLEOTIDE SEQUENCE [LARGE SCALE GENOMIC DNA]</scope>
    <source>
        <strain evidence="1 2">VU population</strain>
        <tissue evidence="1">Whole body</tissue>
    </source>
</reference>
<evidence type="ECO:0008006" key="3">
    <source>
        <dbReference type="Google" id="ProtNLM"/>
    </source>
</evidence>
<organism evidence="1 2">
    <name type="scientific">Folsomia candida</name>
    <name type="common">Springtail</name>
    <dbReference type="NCBI Taxonomy" id="158441"/>
    <lineage>
        <taxon>Eukaryota</taxon>
        <taxon>Metazoa</taxon>
        <taxon>Ecdysozoa</taxon>
        <taxon>Arthropoda</taxon>
        <taxon>Hexapoda</taxon>
        <taxon>Collembola</taxon>
        <taxon>Entomobryomorpha</taxon>
        <taxon>Isotomoidea</taxon>
        <taxon>Isotomidae</taxon>
        <taxon>Proisotominae</taxon>
        <taxon>Folsomia</taxon>
    </lineage>
</organism>
<protein>
    <recommendedName>
        <fullName evidence="3">DUF4806 domain-containing protein</fullName>
    </recommendedName>
</protein>
<dbReference type="PANTHER" id="PTHR34153:SF2">
    <property type="entry name" value="SI:CH211-262H13.3-RELATED"/>
    <property type="match status" value="1"/>
</dbReference>
<accession>A0A226D134</accession>
<gene>
    <name evidence="1" type="ORF">Fcan01_25837</name>
</gene>
<comment type="caution">
    <text evidence="1">The sequence shown here is derived from an EMBL/GenBank/DDBJ whole genome shotgun (WGS) entry which is preliminary data.</text>
</comment>
<evidence type="ECO:0000313" key="2">
    <source>
        <dbReference type="Proteomes" id="UP000198287"/>
    </source>
</evidence>
<keyword evidence="2" id="KW-1185">Reference proteome</keyword>
<evidence type="ECO:0000313" key="1">
    <source>
        <dbReference type="EMBL" id="OXA39302.1"/>
    </source>
</evidence>
<dbReference type="OrthoDB" id="6784356at2759"/>
<name>A0A226D134_FOLCA</name>